<evidence type="ECO:0000313" key="18">
    <source>
        <dbReference type="Proteomes" id="UP001251857"/>
    </source>
</evidence>
<protein>
    <recommendedName>
        <fullName evidence="5 15">Succinyl-diaminopimelate desuccinylase</fullName>
        <shortName evidence="15">SDAP desuccinylase</shortName>
        <ecNumber evidence="4 15">3.5.1.18</ecNumber>
    </recommendedName>
    <alternativeName>
        <fullName evidence="13 15">N-succinyl-LL-2,6-diaminoheptanedioate amidohydrolase</fullName>
    </alternativeName>
</protein>
<feature type="domain" description="Peptidase M20 dimerisation" evidence="16">
    <location>
        <begin position="177"/>
        <end position="279"/>
    </location>
</feature>
<evidence type="ECO:0000256" key="9">
    <source>
        <dbReference type="ARBA" id="ARBA00022833"/>
    </source>
</evidence>
<comment type="caution">
    <text evidence="17">The sequence shown here is derived from an EMBL/GenBank/DDBJ whole genome shotgun (WGS) entry which is preliminary data.</text>
</comment>
<keyword evidence="10 15" id="KW-0220">Diaminopimelate biosynthesis</keyword>
<feature type="binding site" evidence="15">
    <location>
        <position position="163"/>
    </location>
    <ligand>
        <name>Zn(2+)</name>
        <dbReference type="ChEBI" id="CHEBI:29105"/>
        <label>1</label>
    </ligand>
</feature>
<dbReference type="PANTHER" id="PTHR43808:SF31">
    <property type="entry name" value="N-ACETYL-L-CITRULLINE DEACETYLASE"/>
    <property type="match status" value="1"/>
</dbReference>
<comment type="pathway">
    <text evidence="1 15">Amino-acid biosynthesis; L-lysine biosynthesis via DAP pathway; LL-2,6-diaminopimelate from (S)-tetrahydrodipicolinate (succinylase route): step 3/3.</text>
</comment>
<dbReference type="NCBIfam" id="TIGR01246">
    <property type="entry name" value="dapE_proteo"/>
    <property type="match status" value="1"/>
</dbReference>
<evidence type="ECO:0000256" key="13">
    <source>
        <dbReference type="ARBA" id="ARBA00031891"/>
    </source>
</evidence>
<comment type="catalytic activity">
    <reaction evidence="14 15">
        <text>N-succinyl-(2S,6S)-2,6-diaminopimelate + H2O = (2S,6S)-2,6-diaminopimelate + succinate</text>
        <dbReference type="Rhea" id="RHEA:22608"/>
        <dbReference type="ChEBI" id="CHEBI:15377"/>
        <dbReference type="ChEBI" id="CHEBI:30031"/>
        <dbReference type="ChEBI" id="CHEBI:57609"/>
        <dbReference type="ChEBI" id="CHEBI:58087"/>
        <dbReference type="EC" id="3.5.1.18"/>
    </reaction>
</comment>
<keyword evidence="12 15" id="KW-0170">Cobalt</keyword>
<dbReference type="EC" id="3.5.1.18" evidence="4 15"/>
<gene>
    <name evidence="15 17" type="primary">dapE</name>
    <name evidence="17" type="ORF">RM532_10555</name>
</gene>
<dbReference type="SUPFAM" id="SSF53187">
    <property type="entry name" value="Zn-dependent exopeptidases"/>
    <property type="match status" value="1"/>
</dbReference>
<dbReference type="GO" id="GO:0009014">
    <property type="term" value="F:succinyl-diaminopimelate desuccinylase activity"/>
    <property type="evidence" value="ECO:0007669"/>
    <property type="project" value="UniProtKB-EC"/>
</dbReference>
<dbReference type="CDD" id="cd03891">
    <property type="entry name" value="M20_DapE_proteobac"/>
    <property type="match status" value="1"/>
</dbReference>
<evidence type="ECO:0000313" key="17">
    <source>
        <dbReference type="EMBL" id="MDT0635396.1"/>
    </source>
</evidence>
<accession>A0ABU3C1G2</accession>
<dbReference type="InterPro" id="IPR036264">
    <property type="entry name" value="Bact_exopeptidase_dim_dom"/>
</dbReference>
<name>A0ABU3C1G2_9GAMM</name>
<feature type="binding site" evidence="15">
    <location>
        <position position="135"/>
    </location>
    <ligand>
        <name>Zn(2+)</name>
        <dbReference type="ChEBI" id="CHEBI:29105"/>
        <label>2</label>
    </ligand>
</feature>
<dbReference type="Pfam" id="PF07687">
    <property type="entry name" value="M20_dimer"/>
    <property type="match status" value="1"/>
</dbReference>
<dbReference type="InterPro" id="IPR005941">
    <property type="entry name" value="DapE_proteobac"/>
</dbReference>
<evidence type="ECO:0000256" key="6">
    <source>
        <dbReference type="ARBA" id="ARBA00022605"/>
    </source>
</evidence>
<dbReference type="EMBL" id="JAVRIB010000010">
    <property type="protein sequence ID" value="MDT0635396.1"/>
    <property type="molecule type" value="Genomic_DNA"/>
</dbReference>
<proteinExistence type="inferred from homology"/>
<dbReference type="HAMAP" id="MF_01690">
    <property type="entry name" value="DapE"/>
    <property type="match status" value="1"/>
</dbReference>
<feature type="binding site" evidence="15">
    <location>
        <position position="349"/>
    </location>
    <ligand>
        <name>Zn(2+)</name>
        <dbReference type="ChEBI" id="CHEBI:29105"/>
        <label>2</label>
    </ligand>
</feature>
<keyword evidence="11 15" id="KW-0457">Lysine biosynthesis</keyword>
<organism evidence="17 18">
    <name type="scientific">Spectribacter hydrogenoxidans</name>
    <dbReference type="NCBI Taxonomy" id="3075608"/>
    <lineage>
        <taxon>Bacteria</taxon>
        <taxon>Pseudomonadati</taxon>
        <taxon>Pseudomonadota</taxon>
        <taxon>Gammaproteobacteria</taxon>
        <taxon>Salinisphaerales</taxon>
        <taxon>Salinisphaeraceae</taxon>
        <taxon>Spectribacter</taxon>
    </lineage>
</organism>
<dbReference type="Gene3D" id="3.40.630.10">
    <property type="entry name" value="Zn peptidases"/>
    <property type="match status" value="2"/>
</dbReference>
<evidence type="ECO:0000256" key="14">
    <source>
        <dbReference type="ARBA" id="ARBA00051301"/>
    </source>
</evidence>
<evidence type="ECO:0000256" key="4">
    <source>
        <dbReference type="ARBA" id="ARBA00011921"/>
    </source>
</evidence>
<evidence type="ECO:0000256" key="5">
    <source>
        <dbReference type="ARBA" id="ARBA00022391"/>
    </source>
</evidence>
<keyword evidence="6 15" id="KW-0028">Amino-acid biosynthesis</keyword>
<evidence type="ECO:0000256" key="7">
    <source>
        <dbReference type="ARBA" id="ARBA00022723"/>
    </source>
</evidence>
<sequence length="379" mass="40326">MDSTLALARELIARPSVTPDDAGCQPLIAGRLQAAGFRVENLRFGDVDNLWAVAGDRGPLLCFAGHTDVVPPGPAEDWHTDPFVPQLDGDRLIGRGAADMKGSVAAMVTAAERFRAGFGERQQGRLALLLTSDEEGAARDGTRRVMETLGERGDAIDWCVVGEPSSRAVLGDTIRHGRRGSLTGHIRAHGRQGHVAYPDSADNALHRLMPVLTELAGHSWDAGDDDFPPTSFQISNLQAGTGADNVIPGHAEARFNLRFSPALTPDAIRATVDAVCQRHDLVCDIDWHLSGKPFITRGGALLDAVSDACQACLGDRPVRSTGGGTSDGRFIAPTGAQVVELGPVNATIHQANEWVSAADLTTLSRIFEDVMRRLLTAGD</sequence>
<dbReference type="InterPro" id="IPR002933">
    <property type="entry name" value="Peptidase_M20"/>
</dbReference>
<dbReference type="InterPro" id="IPR001261">
    <property type="entry name" value="ArgE/DapE_CS"/>
</dbReference>
<evidence type="ECO:0000256" key="15">
    <source>
        <dbReference type="HAMAP-Rule" id="MF_01690"/>
    </source>
</evidence>
<dbReference type="InterPro" id="IPR011650">
    <property type="entry name" value="Peptidase_M20_dimer"/>
</dbReference>
<reference evidence="17 18" key="1">
    <citation type="submission" date="2023-09" db="EMBL/GenBank/DDBJ databases">
        <authorList>
            <person name="Rey-Velasco X."/>
        </authorList>
    </citation>
    <scope>NUCLEOTIDE SEQUENCE [LARGE SCALE GENOMIC DNA]</scope>
    <source>
        <strain evidence="17 18">W335</strain>
    </source>
</reference>
<keyword evidence="18" id="KW-1185">Reference proteome</keyword>
<comment type="function">
    <text evidence="15">Catalyzes the hydrolysis of N-succinyl-L,L-diaminopimelic acid (SDAP), forming succinate and LL-2,6-diaminopimelate (DAP), an intermediate involved in the bacterial biosynthesis of lysine and meso-diaminopimelic acid, an essential component of bacterial cell walls.</text>
</comment>
<dbReference type="Pfam" id="PF01546">
    <property type="entry name" value="Peptidase_M20"/>
    <property type="match status" value="1"/>
</dbReference>
<evidence type="ECO:0000256" key="10">
    <source>
        <dbReference type="ARBA" id="ARBA00022915"/>
    </source>
</evidence>
<dbReference type="PROSITE" id="PS00759">
    <property type="entry name" value="ARGE_DAPE_CPG2_2"/>
    <property type="match status" value="1"/>
</dbReference>
<keyword evidence="7 15" id="KW-0479">Metal-binding</keyword>
<evidence type="ECO:0000259" key="16">
    <source>
        <dbReference type="Pfam" id="PF07687"/>
    </source>
</evidence>
<evidence type="ECO:0000256" key="2">
    <source>
        <dbReference type="ARBA" id="ARBA00006746"/>
    </source>
</evidence>
<evidence type="ECO:0000256" key="1">
    <source>
        <dbReference type="ARBA" id="ARBA00005130"/>
    </source>
</evidence>
<dbReference type="InterPro" id="IPR050072">
    <property type="entry name" value="Peptidase_M20A"/>
</dbReference>
<dbReference type="RefSeq" id="WP_311653295.1">
    <property type="nucleotide sequence ID" value="NZ_JAVRIB010000010.1"/>
</dbReference>
<comment type="subunit">
    <text evidence="3 15">Homodimer.</text>
</comment>
<dbReference type="Proteomes" id="UP001251857">
    <property type="component" value="Unassembled WGS sequence"/>
</dbReference>
<dbReference type="NCBIfam" id="NF009557">
    <property type="entry name" value="PRK13009.1"/>
    <property type="match status" value="1"/>
</dbReference>
<evidence type="ECO:0000256" key="8">
    <source>
        <dbReference type="ARBA" id="ARBA00022801"/>
    </source>
</evidence>
<feature type="active site" description="Proton acceptor" evidence="15">
    <location>
        <position position="134"/>
    </location>
</feature>
<feature type="binding site" evidence="15">
    <location>
        <position position="99"/>
    </location>
    <ligand>
        <name>Zn(2+)</name>
        <dbReference type="ChEBI" id="CHEBI:29105"/>
        <label>1</label>
    </ligand>
</feature>
<feature type="binding site" evidence="15">
    <location>
        <position position="99"/>
    </location>
    <ligand>
        <name>Zn(2+)</name>
        <dbReference type="ChEBI" id="CHEBI:29105"/>
        <label>2</label>
    </ligand>
</feature>
<evidence type="ECO:0000256" key="3">
    <source>
        <dbReference type="ARBA" id="ARBA00011738"/>
    </source>
</evidence>
<dbReference type="SUPFAM" id="SSF55031">
    <property type="entry name" value="Bacterial exopeptidase dimerisation domain"/>
    <property type="match status" value="1"/>
</dbReference>
<keyword evidence="8 15" id="KW-0378">Hydrolase</keyword>
<keyword evidence="9 15" id="KW-0862">Zinc</keyword>
<comment type="similarity">
    <text evidence="2 15">Belongs to the peptidase M20A family. DapE subfamily.</text>
</comment>
<evidence type="ECO:0000256" key="11">
    <source>
        <dbReference type="ARBA" id="ARBA00023154"/>
    </source>
</evidence>
<dbReference type="PANTHER" id="PTHR43808">
    <property type="entry name" value="ACETYLORNITHINE DEACETYLASE"/>
    <property type="match status" value="1"/>
</dbReference>
<evidence type="ECO:0000256" key="12">
    <source>
        <dbReference type="ARBA" id="ARBA00023285"/>
    </source>
</evidence>
<feature type="binding site" evidence="15">
    <location>
        <position position="66"/>
    </location>
    <ligand>
        <name>Zn(2+)</name>
        <dbReference type="ChEBI" id="CHEBI:29105"/>
        <label>1</label>
    </ligand>
</feature>
<feature type="active site" evidence="15">
    <location>
        <position position="68"/>
    </location>
</feature>
<comment type="cofactor">
    <cofactor evidence="15">
        <name>Zn(2+)</name>
        <dbReference type="ChEBI" id="CHEBI:29105"/>
    </cofactor>
    <cofactor evidence="15">
        <name>Co(2+)</name>
        <dbReference type="ChEBI" id="CHEBI:48828"/>
    </cofactor>
    <text evidence="15">Binds 2 Zn(2+) or Co(2+) ions per subunit.</text>
</comment>